<evidence type="ECO:0000256" key="1">
    <source>
        <dbReference type="SAM" id="MobiDB-lite"/>
    </source>
</evidence>
<keyword evidence="2" id="KW-1133">Transmembrane helix</keyword>
<accession>A0AAN1IFV2</accession>
<name>A0AAN1IFV2_BIFBR</name>
<evidence type="ECO:0000313" key="4">
    <source>
        <dbReference type="Proteomes" id="UP000232496"/>
    </source>
</evidence>
<evidence type="ECO:0000256" key="2">
    <source>
        <dbReference type="SAM" id="Phobius"/>
    </source>
</evidence>
<dbReference type="AlphaFoldDB" id="A0AAN1IFV2"/>
<feature type="region of interest" description="Disordered" evidence="1">
    <location>
        <begin position="19"/>
        <end position="46"/>
    </location>
</feature>
<proteinExistence type="predicted"/>
<dbReference type="EMBL" id="CP023198">
    <property type="protein sequence ID" value="AUE19306.1"/>
    <property type="molecule type" value="Genomic_DNA"/>
</dbReference>
<dbReference type="Proteomes" id="UP000232496">
    <property type="component" value="Chromosome"/>
</dbReference>
<evidence type="ECO:0000313" key="3">
    <source>
        <dbReference type="EMBL" id="AUE19306.1"/>
    </source>
</evidence>
<organism evidence="3 4">
    <name type="scientific">Bifidobacterium breve</name>
    <dbReference type="NCBI Taxonomy" id="1685"/>
    <lineage>
        <taxon>Bacteria</taxon>
        <taxon>Bacillati</taxon>
        <taxon>Actinomycetota</taxon>
        <taxon>Actinomycetes</taxon>
        <taxon>Bifidobacteriales</taxon>
        <taxon>Bifidobacteriaceae</taxon>
        <taxon>Bifidobacterium</taxon>
    </lineage>
</organism>
<keyword evidence="2" id="KW-0472">Membrane</keyword>
<feature type="transmembrane region" description="Helical" evidence="2">
    <location>
        <begin position="60"/>
        <end position="87"/>
    </location>
</feature>
<reference evidence="3 4" key="1">
    <citation type="submission" date="2017-09" db="EMBL/GenBank/DDBJ databases">
        <title>Comparative genomics and methylome analysis of the gut commensal Bifidobacterium breve.</title>
        <authorList>
            <person name="Bottacini F."/>
            <person name="Morrissey R."/>
            <person name="Roberts R.J."/>
            <person name="James K."/>
            <person name="van Breen J."/>
            <person name="Egan M."/>
            <person name="Lambert J."/>
            <person name="van Limpt K."/>
            <person name="Stanton C."/>
            <person name="Knol J."/>
            <person name="O' Connell Motherway M."/>
            <person name="van Sinderen D."/>
        </authorList>
    </citation>
    <scope>NUCLEOTIDE SEQUENCE [LARGE SCALE GENOMIC DNA]</scope>
    <source>
        <strain evidence="3 4">DRBB29</strain>
    </source>
</reference>
<keyword evidence="2" id="KW-0812">Transmembrane</keyword>
<protein>
    <submittedName>
        <fullName evidence="3">Uncharacterized protein</fullName>
    </submittedName>
</protein>
<sequence>MPVMNDEVPGVAGIARETTSMAHDGTRFTSSHGSSDGHSATTPTRNTNRWLPALKAAFPLTIPICLGFLFLGASYGILSGTIVYMLLVQLVF</sequence>
<gene>
    <name evidence="3" type="ORF">DRBB29_1771</name>
</gene>